<dbReference type="EC" id="3.6.3.-" evidence="7"/>
<evidence type="ECO:0000256" key="5">
    <source>
        <dbReference type="ARBA" id="ARBA00022840"/>
    </source>
</evidence>
<reference evidence="7 8" key="1">
    <citation type="submission" date="2018-10" db="EMBL/GenBank/DDBJ databases">
        <authorList>
            <person name="Criscuolo A."/>
        </authorList>
    </citation>
    <scope>NUCLEOTIDE SEQUENCE [LARGE SCALE GENOMIC DNA]</scope>
    <source>
        <strain evidence="7">DnA1</strain>
    </source>
</reference>
<dbReference type="PROSITE" id="PS50893">
    <property type="entry name" value="ABC_TRANSPORTER_2"/>
    <property type="match status" value="1"/>
</dbReference>
<dbReference type="Gene3D" id="3.40.50.300">
    <property type="entry name" value="P-loop containing nucleotide triphosphate hydrolases"/>
    <property type="match status" value="1"/>
</dbReference>
<dbReference type="RefSeq" id="WP_124079329.1">
    <property type="nucleotide sequence ID" value="NZ_UWPJ01000016.1"/>
</dbReference>
<dbReference type="OrthoDB" id="9783039at2"/>
<keyword evidence="4" id="KW-0547">Nucleotide-binding</keyword>
<evidence type="ECO:0000259" key="6">
    <source>
        <dbReference type="PROSITE" id="PS50893"/>
    </source>
</evidence>
<evidence type="ECO:0000313" key="7">
    <source>
        <dbReference type="EMBL" id="VCU69815.1"/>
    </source>
</evidence>
<dbReference type="PANTHER" id="PTHR42788">
    <property type="entry name" value="TAURINE IMPORT ATP-BINDING PROTEIN-RELATED"/>
    <property type="match status" value="1"/>
</dbReference>
<dbReference type="GO" id="GO:0016887">
    <property type="term" value="F:ATP hydrolysis activity"/>
    <property type="evidence" value="ECO:0007669"/>
    <property type="project" value="InterPro"/>
</dbReference>
<keyword evidence="3" id="KW-0472">Membrane</keyword>
<feature type="domain" description="ABC transporter" evidence="6">
    <location>
        <begin position="2"/>
        <end position="233"/>
    </location>
</feature>
<keyword evidence="7" id="KW-0378">Hydrolase</keyword>
<accession>A0A3P4B3U3</accession>
<evidence type="ECO:0000256" key="3">
    <source>
        <dbReference type="ARBA" id="ARBA00022475"/>
    </source>
</evidence>
<keyword evidence="3" id="KW-1003">Cell membrane</keyword>
<organism evidence="7 8">
    <name type="scientific">Pigmentiphaga humi</name>
    <dbReference type="NCBI Taxonomy" id="2478468"/>
    <lineage>
        <taxon>Bacteria</taxon>
        <taxon>Pseudomonadati</taxon>
        <taxon>Pseudomonadota</taxon>
        <taxon>Betaproteobacteria</taxon>
        <taxon>Burkholderiales</taxon>
        <taxon>Alcaligenaceae</taxon>
        <taxon>Pigmentiphaga</taxon>
    </lineage>
</organism>
<name>A0A3P4B3U3_9BURK</name>
<keyword evidence="5 7" id="KW-0067">ATP-binding</keyword>
<dbReference type="AlphaFoldDB" id="A0A3P4B3U3"/>
<sequence length="262" mass="28676">MLQVKHVTKTFRRGKHIVNALAAVDLTVSKGEFLTILGPSGCGKTTLLHMLGGFEFPTTGSVEIEGKPIAGPGRDRGMVFQEAMLFPWRTARANVAWPLEVAGTPWRQAHARADELLAMVGLERFGNAYPGELSGGMRQRAALARTLAMEPSVLLMDEPFGALDAQTREVMQEELTRLWQTSGLTVVFITHDINEAIFLGDRVVVMGASPGRVVEDCVIELERPRSSETKADPRILAYRSHLWEVLRRESAKSAPAMAGAGQ</sequence>
<dbReference type="InterPro" id="IPR050166">
    <property type="entry name" value="ABC_transporter_ATP-bind"/>
</dbReference>
<keyword evidence="8" id="KW-1185">Reference proteome</keyword>
<evidence type="ECO:0000256" key="2">
    <source>
        <dbReference type="ARBA" id="ARBA00022448"/>
    </source>
</evidence>
<proteinExistence type="inferred from homology"/>
<dbReference type="PANTHER" id="PTHR42788:SF13">
    <property type="entry name" value="ALIPHATIC SULFONATES IMPORT ATP-BINDING PROTEIN SSUB"/>
    <property type="match status" value="1"/>
</dbReference>
<dbReference type="CDD" id="cd03293">
    <property type="entry name" value="ABC_NrtD_SsuB_transporters"/>
    <property type="match status" value="1"/>
</dbReference>
<dbReference type="InterPro" id="IPR003439">
    <property type="entry name" value="ABC_transporter-like_ATP-bd"/>
</dbReference>
<dbReference type="SMART" id="SM00382">
    <property type="entry name" value="AAA"/>
    <property type="match status" value="1"/>
</dbReference>
<protein>
    <submittedName>
        <fullName evidence="7">Bicarbonate transport ATP-binding protein CmpD</fullName>
        <ecNumber evidence="7">3.6.3.-</ecNumber>
    </submittedName>
</protein>
<dbReference type="Proteomes" id="UP000277294">
    <property type="component" value="Unassembled WGS sequence"/>
</dbReference>
<dbReference type="Pfam" id="PF00005">
    <property type="entry name" value="ABC_tran"/>
    <property type="match status" value="1"/>
</dbReference>
<comment type="similarity">
    <text evidence="1">Belongs to the ABC transporter superfamily.</text>
</comment>
<dbReference type="InterPro" id="IPR003593">
    <property type="entry name" value="AAA+_ATPase"/>
</dbReference>
<evidence type="ECO:0000313" key="8">
    <source>
        <dbReference type="Proteomes" id="UP000277294"/>
    </source>
</evidence>
<evidence type="ECO:0000256" key="1">
    <source>
        <dbReference type="ARBA" id="ARBA00005417"/>
    </source>
</evidence>
<dbReference type="InterPro" id="IPR017871">
    <property type="entry name" value="ABC_transporter-like_CS"/>
</dbReference>
<dbReference type="GO" id="GO:0005524">
    <property type="term" value="F:ATP binding"/>
    <property type="evidence" value="ECO:0007669"/>
    <property type="project" value="UniProtKB-KW"/>
</dbReference>
<gene>
    <name evidence="7" type="primary">cmpD_3</name>
    <name evidence="7" type="ORF">PIGHUM_01880</name>
</gene>
<dbReference type="InterPro" id="IPR027417">
    <property type="entry name" value="P-loop_NTPase"/>
</dbReference>
<keyword evidence="2" id="KW-0813">Transport</keyword>
<dbReference type="SUPFAM" id="SSF52540">
    <property type="entry name" value="P-loop containing nucleoside triphosphate hydrolases"/>
    <property type="match status" value="1"/>
</dbReference>
<dbReference type="PROSITE" id="PS00211">
    <property type="entry name" value="ABC_TRANSPORTER_1"/>
    <property type="match status" value="1"/>
</dbReference>
<dbReference type="EMBL" id="UWPJ01000016">
    <property type="protein sequence ID" value="VCU69815.1"/>
    <property type="molecule type" value="Genomic_DNA"/>
</dbReference>
<evidence type="ECO:0000256" key="4">
    <source>
        <dbReference type="ARBA" id="ARBA00022741"/>
    </source>
</evidence>